<reference evidence="7" key="2">
    <citation type="submission" date="2025-09" db="UniProtKB">
        <authorList>
            <consortium name="Ensembl"/>
        </authorList>
    </citation>
    <scope>IDENTIFICATION</scope>
</reference>
<evidence type="ECO:0000256" key="1">
    <source>
        <dbReference type="ARBA" id="ARBA00004305"/>
    </source>
</evidence>
<comment type="function">
    <text evidence="6">Plays an essential role in the assembly of succinate dehydrogenase (SDH), an enzyme complex (also referred to as respiratory complex II) that is a component of both the tricarboxylic acid (TCA) cycle and the mitochondrial electron transport chain, and which couples the oxidation of succinate to fumarate with the reduction of ubiquinone (coenzyme Q) to ubiquinol. Promotes maturation of the iron-sulfur protein subunit of the SDH catalytic dimer, protecting it from the deleterious effects of oxidants. May act together with SDHAF1.</text>
</comment>
<evidence type="ECO:0000313" key="7">
    <source>
        <dbReference type="Ensembl" id="ENSLLEP00000016226.1"/>
    </source>
</evidence>
<comment type="subcellular location">
    <subcellularLocation>
        <location evidence="1 6">Mitochondrion matrix</location>
    </subcellularLocation>
</comment>
<dbReference type="OrthoDB" id="278329at2759"/>
<evidence type="ECO:0000256" key="3">
    <source>
        <dbReference type="ARBA" id="ARBA00022946"/>
    </source>
</evidence>
<comment type="similarity">
    <text evidence="2 6">Belongs to the complex I LYR family. SDHAF3 subfamily.</text>
</comment>
<keyword evidence="3" id="KW-0809">Transit peptide</keyword>
<dbReference type="InterPro" id="IPR008381">
    <property type="entry name" value="SDHAF3/Sdh7"/>
</dbReference>
<protein>
    <recommendedName>
        <fullName evidence="6">Succinate dehydrogenase assembly factor 3</fullName>
        <shortName evidence="6">SDH assembly factor 3</shortName>
        <shortName evidence="6">SDHAF3</shortName>
    </recommendedName>
</protein>
<dbReference type="PANTHER" id="PTHR13137">
    <property type="entry name" value="DC11 ACN9 HOMOLOG"/>
    <property type="match status" value="1"/>
</dbReference>
<keyword evidence="8" id="KW-1185">Reference proteome</keyword>
<dbReference type="Pfam" id="PF13233">
    <property type="entry name" value="Complex1_LYR_2"/>
    <property type="match status" value="1"/>
</dbReference>
<name>A0A8C5MMK6_9ANUR</name>
<proteinExistence type="inferred from homology"/>
<keyword evidence="4 6" id="KW-0496">Mitochondrion</keyword>
<evidence type="ECO:0000256" key="5">
    <source>
        <dbReference type="ARBA" id="ARBA00023186"/>
    </source>
</evidence>
<dbReference type="GO" id="GO:0034553">
    <property type="term" value="P:mitochondrial respiratory chain complex II assembly"/>
    <property type="evidence" value="ECO:0007669"/>
    <property type="project" value="UniProtKB-UniRule"/>
</dbReference>
<evidence type="ECO:0000313" key="8">
    <source>
        <dbReference type="Proteomes" id="UP000694569"/>
    </source>
</evidence>
<dbReference type="Proteomes" id="UP000694569">
    <property type="component" value="Unplaced"/>
</dbReference>
<evidence type="ECO:0000256" key="2">
    <source>
        <dbReference type="ARBA" id="ARBA00006020"/>
    </source>
</evidence>
<dbReference type="GeneTree" id="ENSGT00390000010029"/>
<evidence type="ECO:0000256" key="4">
    <source>
        <dbReference type="ARBA" id="ARBA00023128"/>
    </source>
</evidence>
<keyword evidence="5 6" id="KW-0143">Chaperone</keyword>
<gene>
    <name evidence="7" type="primary">SDHAF3</name>
</gene>
<dbReference type="AlphaFoldDB" id="A0A8C5MMK6"/>
<organism evidence="7 8">
    <name type="scientific">Leptobrachium leishanense</name>
    <name type="common">Leishan spiny toad</name>
    <dbReference type="NCBI Taxonomy" id="445787"/>
    <lineage>
        <taxon>Eukaryota</taxon>
        <taxon>Metazoa</taxon>
        <taxon>Chordata</taxon>
        <taxon>Craniata</taxon>
        <taxon>Vertebrata</taxon>
        <taxon>Euteleostomi</taxon>
        <taxon>Amphibia</taxon>
        <taxon>Batrachia</taxon>
        <taxon>Anura</taxon>
        <taxon>Pelobatoidea</taxon>
        <taxon>Megophryidae</taxon>
        <taxon>Leptobrachium</taxon>
    </lineage>
</organism>
<accession>A0A8C5MMK6</accession>
<dbReference type="GO" id="GO:0005759">
    <property type="term" value="C:mitochondrial matrix"/>
    <property type="evidence" value="ECO:0007669"/>
    <property type="project" value="UniProtKB-SubCell"/>
</dbReference>
<reference evidence="7" key="1">
    <citation type="submission" date="2025-08" db="UniProtKB">
        <authorList>
            <consortium name="Ensembl"/>
        </authorList>
    </citation>
    <scope>IDENTIFICATION</scope>
</reference>
<sequence length="126" mass="14658">MSGGPTHLYQVRALYKKILLLHQTFPLHMKALGDQYVKDEFRRHKNVSPQEAKRFMEEWETYAALLWKQAKDERGAAGVKGRYGAALAEDKLNYFSEEQMGQLLELMNEATKPKPQFDVEESEPKR</sequence>
<dbReference type="Ensembl" id="ENSLLET00000016847.1">
    <property type="protein sequence ID" value="ENSLLEP00000016226.1"/>
    <property type="gene ID" value="ENSLLEG00000010343.1"/>
</dbReference>
<comment type="subunit">
    <text evidence="6">Interacts with the iron-sulfur protein subunit within the SDH catalytic dimer.</text>
</comment>
<dbReference type="GO" id="GO:0006105">
    <property type="term" value="P:succinate metabolic process"/>
    <property type="evidence" value="ECO:0007669"/>
    <property type="project" value="TreeGrafter"/>
</dbReference>
<dbReference type="CDD" id="cd20270">
    <property type="entry name" value="Complex1_LYR_SDHAF3_LYRM10"/>
    <property type="match status" value="1"/>
</dbReference>
<dbReference type="GO" id="GO:0005758">
    <property type="term" value="C:mitochondrial intermembrane space"/>
    <property type="evidence" value="ECO:0007669"/>
    <property type="project" value="TreeGrafter"/>
</dbReference>
<dbReference type="PANTHER" id="PTHR13137:SF6">
    <property type="entry name" value="SUCCINATE DEHYDROGENASE ASSEMBLY FACTOR 3, MITOCHONDRIAL"/>
    <property type="match status" value="1"/>
</dbReference>
<evidence type="ECO:0000256" key="6">
    <source>
        <dbReference type="RuleBase" id="RU368039"/>
    </source>
</evidence>